<evidence type="ECO:0000256" key="1">
    <source>
        <dbReference type="ARBA" id="ARBA00004442"/>
    </source>
</evidence>
<dbReference type="Pfam" id="PF14322">
    <property type="entry name" value="SusD-like_3"/>
    <property type="match status" value="1"/>
</dbReference>
<comment type="subcellular location">
    <subcellularLocation>
        <location evidence="1">Cell outer membrane</location>
    </subcellularLocation>
</comment>
<feature type="domain" description="RagB/SusD" evidence="6">
    <location>
        <begin position="275"/>
        <end position="611"/>
    </location>
</feature>
<evidence type="ECO:0000256" key="4">
    <source>
        <dbReference type="ARBA" id="ARBA00023136"/>
    </source>
</evidence>
<dbReference type="SUPFAM" id="SSF48452">
    <property type="entry name" value="TPR-like"/>
    <property type="match status" value="1"/>
</dbReference>
<dbReference type="EMBL" id="JAHESE010000004">
    <property type="protein sequence ID" value="MBT1708041.1"/>
    <property type="molecule type" value="Genomic_DNA"/>
</dbReference>
<dbReference type="InterPro" id="IPR033985">
    <property type="entry name" value="SusD-like_N"/>
</dbReference>
<dbReference type="Gene3D" id="1.25.40.390">
    <property type="match status" value="1"/>
</dbReference>
<evidence type="ECO:0000256" key="5">
    <source>
        <dbReference type="ARBA" id="ARBA00023237"/>
    </source>
</evidence>
<evidence type="ECO:0000256" key="2">
    <source>
        <dbReference type="ARBA" id="ARBA00006275"/>
    </source>
</evidence>
<keyword evidence="9" id="KW-1185">Reference proteome</keyword>
<dbReference type="PROSITE" id="PS51257">
    <property type="entry name" value="PROKAR_LIPOPROTEIN"/>
    <property type="match status" value="1"/>
</dbReference>
<dbReference type="RefSeq" id="WP_254083629.1">
    <property type="nucleotide sequence ID" value="NZ_JAHESE010000004.1"/>
</dbReference>
<accession>A0AAP2GNZ1</accession>
<dbReference type="Pfam" id="PF07980">
    <property type="entry name" value="SusD_RagB"/>
    <property type="match status" value="1"/>
</dbReference>
<evidence type="ECO:0000313" key="8">
    <source>
        <dbReference type="EMBL" id="MBT1708041.1"/>
    </source>
</evidence>
<name>A0AAP2GNZ1_9BACT</name>
<evidence type="ECO:0000256" key="3">
    <source>
        <dbReference type="ARBA" id="ARBA00022729"/>
    </source>
</evidence>
<comment type="caution">
    <text evidence="8">The sequence shown here is derived from an EMBL/GenBank/DDBJ whole genome shotgun (WGS) entry which is preliminary data.</text>
</comment>
<reference evidence="8 9" key="1">
    <citation type="submission" date="2021-05" db="EMBL/GenBank/DDBJ databases">
        <title>A Polyphasic approach of four new species of the genus Ohtaekwangia: Ohtaekwangia histidinii sp. nov., Ohtaekwangia cretensis sp. nov., Ohtaekwangia indiensis sp. nov., Ohtaekwangia reichenbachii sp. nov. from diverse environment.</title>
        <authorList>
            <person name="Octaviana S."/>
        </authorList>
    </citation>
    <scope>NUCLEOTIDE SEQUENCE [LARGE SCALE GENOMIC DNA]</scope>
    <source>
        <strain evidence="8 9">PWU5</strain>
    </source>
</reference>
<feature type="domain" description="SusD-like N-terminal" evidence="7">
    <location>
        <begin position="101"/>
        <end position="229"/>
    </location>
</feature>
<dbReference type="GO" id="GO:0009279">
    <property type="term" value="C:cell outer membrane"/>
    <property type="evidence" value="ECO:0007669"/>
    <property type="project" value="UniProtKB-SubCell"/>
</dbReference>
<keyword evidence="4" id="KW-0472">Membrane</keyword>
<gene>
    <name evidence="8" type="ORF">KK062_07400</name>
</gene>
<sequence length="611" mass="67113">MNKNIIIKTIAWMFPVALMVAYSCEDSFLEQPQKGALGDELVITKKGAEQSLIGAYAALKGTQGNYNGSNTGWVFGSIVGGDAHKGSDAGDQSDINPIANFTATSTNSYFNAKWITNYDGINRANSTIKILDKLEPSEIADADKTTLRAEARFLRGFYHFEVKKMWNMVPYVDEKIDYLLGNFKVPNDRDIWADIEADFKFGYDNLAGSGMAAGRANKWAAGAFLAKTYIFQRKWTEAKAVLDAIIAEGTTPGGARYGLLDRFHDNFEMKNDNTKESVFAYQASINDGSGGNNSNFDEILNWPYNNGPGGCCGFFQPSFELANSYRTDGAGLPLLDRSYNSSGEQLKDDMGIAVDDAGFTPDAGNLDPRIDWTIGRRGIPYLDWGAHPGASWVRLQSNGGPYSPKKHAYAKADESSVTDGSSWTKGLTGINVQFIRYAQVLLWAAEAEAELVKAGSGGSLEKAREYVNMIRARAANPAGFVKASVQNGKTDWDAYLDANVASQPAAKYVVAEYPSFPDATYALRAIHFEHKLEFGMEGHRFFDLVRWDETTNAGGNPVNLQAYLDYEGTRLGIYRGVTFVRGKHDYYPLPQNQIDLEQTGGVSALNQNPGY</sequence>
<evidence type="ECO:0000259" key="6">
    <source>
        <dbReference type="Pfam" id="PF07980"/>
    </source>
</evidence>
<dbReference type="InterPro" id="IPR012944">
    <property type="entry name" value="SusD_RagB_dom"/>
</dbReference>
<protein>
    <submittedName>
        <fullName evidence="8">RagB/SusD family nutrient uptake outer membrane protein</fullName>
    </submittedName>
</protein>
<proteinExistence type="inferred from homology"/>
<evidence type="ECO:0000313" key="9">
    <source>
        <dbReference type="Proteomes" id="UP001319080"/>
    </source>
</evidence>
<organism evidence="8 9">
    <name type="scientific">Dawidia cretensis</name>
    <dbReference type="NCBI Taxonomy" id="2782350"/>
    <lineage>
        <taxon>Bacteria</taxon>
        <taxon>Pseudomonadati</taxon>
        <taxon>Bacteroidota</taxon>
        <taxon>Cytophagia</taxon>
        <taxon>Cytophagales</taxon>
        <taxon>Chryseotaleaceae</taxon>
        <taxon>Dawidia</taxon>
    </lineage>
</organism>
<dbReference type="AlphaFoldDB" id="A0AAP2GNZ1"/>
<evidence type="ECO:0000259" key="7">
    <source>
        <dbReference type="Pfam" id="PF14322"/>
    </source>
</evidence>
<dbReference type="InterPro" id="IPR011990">
    <property type="entry name" value="TPR-like_helical_dom_sf"/>
</dbReference>
<keyword evidence="5" id="KW-0998">Cell outer membrane</keyword>
<dbReference type="Proteomes" id="UP001319080">
    <property type="component" value="Unassembled WGS sequence"/>
</dbReference>
<keyword evidence="3" id="KW-0732">Signal</keyword>
<comment type="similarity">
    <text evidence="2">Belongs to the SusD family.</text>
</comment>